<keyword evidence="2" id="KW-1185">Reference proteome</keyword>
<comment type="caution">
    <text evidence="1">The sequence shown here is derived from an EMBL/GenBank/DDBJ whole genome shotgun (WGS) entry which is preliminary data.</text>
</comment>
<evidence type="ECO:0000313" key="2">
    <source>
        <dbReference type="Proteomes" id="UP000546007"/>
    </source>
</evidence>
<dbReference type="EMBL" id="JACIES010000002">
    <property type="protein sequence ID" value="MBB4025474.1"/>
    <property type="molecule type" value="Genomic_DNA"/>
</dbReference>
<protein>
    <submittedName>
        <fullName evidence="1">Uncharacterized protein</fullName>
    </submittedName>
</protein>
<dbReference type="Proteomes" id="UP000546007">
    <property type="component" value="Unassembled WGS sequence"/>
</dbReference>
<organism evidence="1 2">
    <name type="scientific">Butyricimonas faecihominis</name>
    <dbReference type="NCBI Taxonomy" id="1472416"/>
    <lineage>
        <taxon>Bacteria</taxon>
        <taxon>Pseudomonadati</taxon>
        <taxon>Bacteroidota</taxon>
        <taxon>Bacteroidia</taxon>
        <taxon>Bacteroidales</taxon>
        <taxon>Odoribacteraceae</taxon>
        <taxon>Butyricimonas</taxon>
    </lineage>
</organism>
<gene>
    <name evidence="1" type="ORF">GGR14_001246</name>
</gene>
<proteinExistence type="predicted"/>
<evidence type="ECO:0000313" key="1">
    <source>
        <dbReference type="EMBL" id="MBB4025474.1"/>
    </source>
</evidence>
<name>A0A7W6MXZ0_9BACT</name>
<dbReference type="AlphaFoldDB" id="A0A7W6MXZ0"/>
<reference evidence="1 2" key="1">
    <citation type="submission" date="2020-08" db="EMBL/GenBank/DDBJ databases">
        <title>Genomic Encyclopedia of Type Strains, Phase IV (KMG-IV): sequencing the most valuable type-strain genomes for metagenomic binning, comparative biology and taxonomic classification.</title>
        <authorList>
            <person name="Goeker M."/>
        </authorList>
    </citation>
    <scope>NUCLEOTIDE SEQUENCE [LARGE SCALE GENOMIC DNA]</scope>
    <source>
        <strain evidence="1 2">DSM 105721</strain>
    </source>
</reference>
<sequence>MYTYEQLRRLAVQSGIPDNKVSIGFWIRSKGLKKIKKQVDKVRKIYYIPDKDTRIQVLPLHKD</sequence>
<accession>A0A7W6MXZ0</accession>